<sequence length="377" mass="42733">MTIVEFSNEFDVLYNNITSNQAPGLDEYEKSVFLTQAQEDIVRCYFDPKSNKVQEGFDGSQKRQYDFSSLIKTTELKSMEEIMSIEENNPNFNFPQLFDNKSIPFLSPNNLFLTINESIIDTKNNERFLVVPITYDEYFRLKAKPYGMPLKRQAWRLITNEANKLARTGYYVDHNNTSPSIKVWFTSISSKPVTMVINYSATSQAPTITEEEDKIVITLKPKKGEMVLYWGKYLNTPNSANTELLKYIMPLDGTKFGSWPSVDLSSNVTISTVGSINSSNQIFEVIGKFKNVANLNYKIRYIEELKPIILTDLTDEDLSIKGYKEAMTSALPSSCHDEILKRAVELAKVAYTGGIQEALIVGNQSSTDIGHVSNQKN</sequence>
<name>A0A8S5TT49_9CAUD</name>
<dbReference type="Pfam" id="PF25710">
    <property type="entry name" value="CrAss_Ring_3_4"/>
    <property type="match status" value="2"/>
</dbReference>
<protein>
    <submittedName>
        <fullName evidence="1">Uncharacterized protein</fullName>
    </submittedName>
</protein>
<accession>A0A8S5TT49</accession>
<evidence type="ECO:0000313" key="1">
    <source>
        <dbReference type="EMBL" id="DAF85335.1"/>
    </source>
</evidence>
<reference evidence="1" key="1">
    <citation type="journal article" date="2021" name="Proc. Natl. Acad. Sci. U.S.A.">
        <title>A Catalog of Tens of Thousands of Viruses from Human Metagenomes Reveals Hidden Associations with Chronic Diseases.</title>
        <authorList>
            <person name="Tisza M.J."/>
            <person name="Buck C.B."/>
        </authorList>
    </citation>
    <scope>NUCLEOTIDE SEQUENCE</scope>
    <source>
        <strain evidence="1">Ct3KQ27</strain>
    </source>
</reference>
<organism evidence="1">
    <name type="scientific">CrAss-like virus sp. ct3KQ27</name>
    <dbReference type="NCBI Taxonomy" id="2825834"/>
    <lineage>
        <taxon>Viruses</taxon>
        <taxon>Duplodnaviria</taxon>
        <taxon>Heunggongvirae</taxon>
        <taxon>Uroviricota</taxon>
        <taxon>Caudoviricetes</taxon>
        <taxon>Crassvirales</taxon>
    </lineage>
</organism>
<proteinExistence type="predicted"/>
<dbReference type="InterPro" id="IPR057877">
    <property type="entry name" value="CrAss_Ring_3_4"/>
</dbReference>
<dbReference type="EMBL" id="BK015923">
    <property type="protein sequence ID" value="DAF85335.1"/>
    <property type="molecule type" value="Genomic_DNA"/>
</dbReference>